<proteinExistence type="predicted"/>
<reference evidence="1" key="1">
    <citation type="submission" date="2021-01" db="EMBL/GenBank/DDBJ databases">
        <authorList>
            <person name="Corre E."/>
            <person name="Pelletier E."/>
            <person name="Niang G."/>
            <person name="Scheremetjew M."/>
            <person name="Finn R."/>
            <person name="Kale V."/>
            <person name="Holt S."/>
            <person name="Cochrane G."/>
            <person name="Meng A."/>
            <person name="Brown T."/>
            <person name="Cohen L."/>
        </authorList>
    </citation>
    <scope>NUCLEOTIDE SEQUENCE</scope>
    <source>
        <strain evidence="1">CCMP1320</strain>
    </source>
</reference>
<dbReference type="SUPFAM" id="SSF52047">
    <property type="entry name" value="RNI-like"/>
    <property type="match status" value="1"/>
</dbReference>
<name>A0A7S3VPC2_DUNTE</name>
<organism evidence="1">
    <name type="scientific">Dunaliella tertiolecta</name>
    <name type="common">Green alga</name>
    <dbReference type="NCBI Taxonomy" id="3047"/>
    <lineage>
        <taxon>Eukaryota</taxon>
        <taxon>Viridiplantae</taxon>
        <taxon>Chlorophyta</taxon>
        <taxon>core chlorophytes</taxon>
        <taxon>Chlorophyceae</taxon>
        <taxon>CS clade</taxon>
        <taxon>Chlamydomonadales</taxon>
        <taxon>Dunaliellaceae</taxon>
        <taxon>Dunaliella</taxon>
    </lineage>
</organism>
<evidence type="ECO:0000313" key="1">
    <source>
        <dbReference type="EMBL" id="CAE0497699.1"/>
    </source>
</evidence>
<sequence>MASLLSLPDDLLGHIFSMLETCEEDGRDCRRSFLSCCKTLRASKSIHSQFSTLTISADQLSRSSSSSSSASQHSSNPFLCFPRGAQLKTLVLQEGEGDSAPNAGNQLLKLLQPMSSDAHLRVVAVLRDLEEIQIEGFPLKDVEAPLLGTVLCCHSHVRSIKIGCYDSTYDSFLVAFASPSGMCEALDIADYNEELDSALMMSLEAVSKLPSLRTLSLTFPRLAEDASALMQISCLSQLESLTISTGHSGYGLEDCDLSGIFLNLGHLKYLSVPKILMSAELAALPRSMERLMIYLNLDVWTFCFAVIDVLSHVDHLPRLHAVDVGSLDCFNLHSFMQSLLRSEAIPQSLLAAQARIQAVKTVPKLDDFISFCTHFSSITKSVELIMGLQLRSIGESAAVCATNFMRLASVCPDLKCCSITTPSLSPRHLSRLYSAGQHLRNLRELTLVCSEDLLPGEISSSGLLALGVALKTKKGCPLTVEVRWPNQAPVGIQARRRQIEAESQQLQQQWASISESLIASLSFCRTVYLQLDFE</sequence>
<accession>A0A7S3VPC2</accession>
<dbReference type="EMBL" id="HBIP01021402">
    <property type="protein sequence ID" value="CAE0497699.1"/>
    <property type="molecule type" value="Transcribed_RNA"/>
</dbReference>
<protein>
    <recommendedName>
        <fullName evidence="2">F-box domain-containing protein</fullName>
    </recommendedName>
</protein>
<evidence type="ECO:0008006" key="2">
    <source>
        <dbReference type="Google" id="ProtNLM"/>
    </source>
</evidence>
<dbReference type="AlphaFoldDB" id="A0A7S3VPC2"/>
<gene>
    <name evidence="1" type="ORF">DTER00134_LOCUS12772</name>
</gene>